<dbReference type="EMBL" id="FWZT01000003">
    <property type="protein sequence ID" value="SMF03093.1"/>
    <property type="molecule type" value="Genomic_DNA"/>
</dbReference>
<dbReference type="RefSeq" id="WP_132315807.1">
    <property type="nucleotide sequence ID" value="NZ_FWZT01000003.1"/>
</dbReference>
<accession>A0A1Y6BD79</accession>
<feature type="transmembrane region" description="Helical" evidence="1">
    <location>
        <begin position="155"/>
        <end position="176"/>
    </location>
</feature>
<dbReference type="Proteomes" id="UP000192907">
    <property type="component" value="Unassembled WGS sequence"/>
</dbReference>
<name>A0A1Y6BD79_9BACT</name>
<evidence type="ECO:0000313" key="3">
    <source>
        <dbReference type="Proteomes" id="UP000192907"/>
    </source>
</evidence>
<keyword evidence="1" id="KW-0472">Membrane</keyword>
<proteinExistence type="predicted"/>
<keyword evidence="1" id="KW-0812">Transmembrane</keyword>
<dbReference type="OrthoDB" id="329757at2"/>
<organism evidence="2 3">
    <name type="scientific">Pseudobacteriovorax antillogorgiicola</name>
    <dbReference type="NCBI Taxonomy" id="1513793"/>
    <lineage>
        <taxon>Bacteria</taxon>
        <taxon>Pseudomonadati</taxon>
        <taxon>Bdellovibrionota</taxon>
        <taxon>Oligoflexia</taxon>
        <taxon>Oligoflexales</taxon>
        <taxon>Pseudobacteriovoracaceae</taxon>
        <taxon>Pseudobacteriovorax</taxon>
    </lineage>
</organism>
<protein>
    <submittedName>
        <fullName evidence="2">Uncharacterized protein</fullName>
    </submittedName>
</protein>
<feature type="transmembrane region" description="Helical" evidence="1">
    <location>
        <begin position="122"/>
        <end position="143"/>
    </location>
</feature>
<feature type="transmembrane region" description="Helical" evidence="1">
    <location>
        <begin position="50"/>
        <end position="74"/>
    </location>
</feature>
<reference evidence="3" key="1">
    <citation type="submission" date="2017-04" db="EMBL/GenBank/DDBJ databases">
        <authorList>
            <person name="Varghese N."/>
            <person name="Submissions S."/>
        </authorList>
    </citation>
    <scope>NUCLEOTIDE SEQUENCE [LARGE SCALE GENOMIC DNA]</scope>
    <source>
        <strain evidence="3">RKEM611</strain>
    </source>
</reference>
<keyword evidence="1" id="KW-1133">Transmembrane helix</keyword>
<evidence type="ECO:0000313" key="2">
    <source>
        <dbReference type="EMBL" id="SMF03093.1"/>
    </source>
</evidence>
<feature type="transmembrane region" description="Helical" evidence="1">
    <location>
        <begin position="81"/>
        <end position="102"/>
    </location>
</feature>
<keyword evidence="3" id="KW-1185">Reference proteome</keyword>
<evidence type="ECO:0000256" key="1">
    <source>
        <dbReference type="SAM" id="Phobius"/>
    </source>
</evidence>
<gene>
    <name evidence="2" type="ORF">SAMN06296036_103310</name>
</gene>
<dbReference type="AlphaFoldDB" id="A0A1Y6BD79"/>
<sequence>MFSAVVLAGLIASLAMMGIMQLITYAGIANGDMIRAVGSLFTKQLKGSFGIGLAIYLLFGILFSWLYLSILSAIPQQRPEILLLIATLGGFVHGLLIGFALVSEIVGRHPVDRFQTTGYSVALAHIVGHVVFGFAIGVSYLNFNGLLSELTSTAFASTGFIFTGVALSIGLAFIVFNAVKNAPRSEQVAAKDSI</sequence>